<evidence type="ECO:0000313" key="2">
    <source>
        <dbReference type="EMBL" id="MBB6052492.1"/>
    </source>
</evidence>
<accession>A0A7W9STC8</accession>
<dbReference type="Pfam" id="PF22422">
    <property type="entry name" value="MGH1-like_GH"/>
    <property type="match status" value="2"/>
</dbReference>
<comment type="caution">
    <text evidence="2">The sequence shown here is derived from an EMBL/GenBank/DDBJ whole genome shotgun (WGS) entry which is preliminary data.</text>
</comment>
<keyword evidence="3" id="KW-1185">Reference proteome</keyword>
<protein>
    <submittedName>
        <fullName evidence="2">Glycogen debranching enzyme</fullName>
    </submittedName>
</protein>
<dbReference type="InterPro" id="IPR008928">
    <property type="entry name" value="6-hairpin_glycosidase_sf"/>
</dbReference>
<evidence type="ECO:0000259" key="1">
    <source>
        <dbReference type="Pfam" id="PF22422"/>
    </source>
</evidence>
<dbReference type="Proteomes" id="UP000520814">
    <property type="component" value="Unassembled WGS sequence"/>
</dbReference>
<dbReference type="EMBL" id="JACHGW010000004">
    <property type="protein sequence ID" value="MBB6052492.1"/>
    <property type="molecule type" value="Genomic_DNA"/>
</dbReference>
<proteinExistence type="predicted"/>
<evidence type="ECO:0000313" key="3">
    <source>
        <dbReference type="Proteomes" id="UP000520814"/>
    </source>
</evidence>
<name>A0A7W9STC8_ARMRO</name>
<dbReference type="InterPro" id="IPR054491">
    <property type="entry name" value="MGH1-like_GH"/>
</dbReference>
<dbReference type="AlphaFoldDB" id="A0A7W9STC8"/>
<gene>
    <name evidence="2" type="ORF">HNQ39_004313</name>
</gene>
<reference evidence="2 3" key="1">
    <citation type="submission" date="2020-08" db="EMBL/GenBank/DDBJ databases">
        <title>Genomic Encyclopedia of Type Strains, Phase IV (KMG-IV): sequencing the most valuable type-strain genomes for metagenomic binning, comparative biology and taxonomic classification.</title>
        <authorList>
            <person name="Goeker M."/>
        </authorList>
    </citation>
    <scope>NUCLEOTIDE SEQUENCE [LARGE SCALE GENOMIC DNA]</scope>
    <source>
        <strain evidence="2 3">DSM 23562</strain>
    </source>
</reference>
<dbReference type="Gene3D" id="1.50.10.10">
    <property type="match status" value="1"/>
</dbReference>
<dbReference type="SUPFAM" id="SSF48208">
    <property type="entry name" value="Six-hairpin glycosidases"/>
    <property type="match status" value="1"/>
</dbReference>
<sequence length="377" mass="43120">MNLPGKPEWRGMLAYVTALHARSVHPASHHWPHPWEEIGPGYCYAPAFGHWDIVHQVLDQLTTHPEHAANQLRNLLAAQQDDGFLPGAIYFKDGKPWWGETWTHPPVWPLAVNMLGDSGLRTELAPKLLAQIAWFERNRRADDGIGFFYADVTERKWESGVDEGIRYDHAPRERRACVDACSHLYACYDAAWRWTGDALYQQKAEQLATFIQTRLYDPTTGWFHDDWLGRPLSFEGMWPLVTGAATDDQAWSVLNALRDPERFFGAHPIRTVALGQPGRERRMWRGPAWNSMTLWAASGCVRLGHPEAARPLLEGALDHSALWFERTGTIWEFYDSEGGDPREVARKPHTPFNRPSPDYLGHNPLLAMARLWEECEE</sequence>
<dbReference type="RefSeq" id="WP_221290207.1">
    <property type="nucleotide sequence ID" value="NZ_JACHGW010000004.1"/>
</dbReference>
<organism evidence="2 3">
    <name type="scientific">Armatimonas rosea</name>
    <dbReference type="NCBI Taxonomy" id="685828"/>
    <lineage>
        <taxon>Bacteria</taxon>
        <taxon>Bacillati</taxon>
        <taxon>Armatimonadota</taxon>
        <taxon>Armatimonadia</taxon>
        <taxon>Armatimonadales</taxon>
        <taxon>Armatimonadaceae</taxon>
        <taxon>Armatimonas</taxon>
    </lineage>
</organism>
<dbReference type="GO" id="GO:0005975">
    <property type="term" value="P:carbohydrate metabolic process"/>
    <property type="evidence" value="ECO:0007669"/>
    <property type="project" value="InterPro"/>
</dbReference>
<feature type="domain" description="Mannosylglycerate hydrolase MGH1-like glycoside hydrolase" evidence="1">
    <location>
        <begin position="198"/>
        <end position="342"/>
    </location>
</feature>
<dbReference type="InterPro" id="IPR012341">
    <property type="entry name" value="6hp_glycosidase-like_sf"/>
</dbReference>
<feature type="domain" description="Mannosylglycerate hydrolase MGH1-like glycoside hydrolase" evidence="1">
    <location>
        <begin position="50"/>
        <end position="171"/>
    </location>
</feature>